<gene>
    <name evidence="1" type="ORF">pEaSNUABM22_00202</name>
</gene>
<name>A0AAE8XRH6_9CAUD</name>
<dbReference type="EMBL" id="MZ443785">
    <property type="protein sequence ID" value="UAW96689.1"/>
    <property type="molecule type" value="Genomic_DNA"/>
</dbReference>
<protein>
    <submittedName>
        <fullName evidence="1">Uncharacterized protein</fullName>
    </submittedName>
</protein>
<evidence type="ECO:0000313" key="2">
    <source>
        <dbReference type="Proteomes" id="UP000827717"/>
    </source>
</evidence>
<proteinExistence type="predicted"/>
<evidence type="ECO:0000313" key="1">
    <source>
        <dbReference type="EMBL" id="UAW96689.1"/>
    </source>
</evidence>
<accession>A0AAE8XRH6</accession>
<keyword evidence="2" id="KW-1185">Reference proteome</keyword>
<sequence>MQYIHSFFGLAGPSAQNPNVFLYDSSESQTIDLTNLTTANAVARKARAVLAFNGFLNPVRGRKDNKYYLPNLKYTQPRSSLIERTTDIVKQIGSGTLSGISSIAESQSYALGLDANTTLHIGEGSISFTQDGQGTLVFPPVRLSDANCPYGQSGSPQIGIRYVHEGGNQMIGIAAQYTSVPACKFIEVRPSYASVGLPFQLLQVATSAGVTGGSSGYPNLTQTTGDGLLYQTQTGVDETVHLDKAFCYLNEFGGFVKFDSTDFASFDAVPGTRPRMRFKSSNLSV</sequence>
<organism evidence="1 2">
    <name type="scientific">Erwinia phage pEa_SNUABM_22</name>
    <dbReference type="NCBI Taxonomy" id="2869549"/>
    <lineage>
        <taxon>Viruses</taxon>
        <taxon>Duplodnaviria</taxon>
        <taxon>Heunggongvirae</taxon>
        <taxon>Uroviricota</taxon>
        <taxon>Caudoviricetes</taxon>
        <taxon>Alexandravirus</taxon>
        <taxon>Alexandravirus SNUABM22</taxon>
    </lineage>
</organism>
<dbReference type="Proteomes" id="UP000827717">
    <property type="component" value="Segment"/>
</dbReference>
<reference evidence="1 2" key="1">
    <citation type="submission" date="2021-06" db="EMBL/GenBank/DDBJ databases">
        <title>Complete genome sequence of Erwinia phage pEa_SNUABM_22.</title>
        <authorList>
            <person name="Kim S.G."/>
            <person name="Park S.C."/>
        </authorList>
    </citation>
    <scope>NUCLEOTIDE SEQUENCE [LARGE SCALE GENOMIC DNA]</scope>
    <source>
        <strain evidence="2">pEa_SNUABM_22</strain>
    </source>
</reference>